<accession>A0A6C0JH42</accession>
<dbReference type="AlphaFoldDB" id="A0A6C0JH42"/>
<reference evidence="1" key="1">
    <citation type="journal article" date="2020" name="Nature">
        <title>Giant virus diversity and host interactions through global metagenomics.</title>
        <authorList>
            <person name="Schulz F."/>
            <person name="Roux S."/>
            <person name="Paez-Espino D."/>
            <person name="Jungbluth S."/>
            <person name="Walsh D.A."/>
            <person name="Denef V.J."/>
            <person name="McMahon K.D."/>
            <person name="Konstantinidis K.T."/>
            <person name="Eloe-Fadrosh E.A."/>
            <person name="Kyrpides N.C."/>
            <person name="Woyke T."/>
        </authorList>
    </citation>
    <scope>NUCLEOTIDE SEQUENCE</scope>
    <source>
        <strain evidence="1">GVMAG-M-3300025890-48</strain>
    </source>
</reference>
<dbReference type="EMBL" id="MN740369">
    <property type="protein sequence ID" value="QHU03088.1"/>
    <property type="molecule type" value="Genomic_DNA"/>
</dbReference>
<evidence type="ECO:0000313" key="1">
    <source>
        <dbReference type="EMBL" id="QHU03088.1"/>
    </source>
</evidence>
<organism evidence="1">
    <name type="scientific">viral metagenome</name>
    <dbReference type="NCBI Taxonomy" id="1070528"/>
    <lineage>
        <taxon>unclassified sequences</taxon>
        <taxon>metagenomes</taxon>
        <taxon>organismal metagenomes</taxon>
    </lineage>
</organism>
<protein>
    <submittedName>
        <fullName evidence="1">Uncharacterized protein</fullName>
    </submittedName>
</protein>
<name>A0A6C0JH42_9ZZZZ</name>
<sequence length="266" mass="31132">MNDEIKDAIDNFYRLKQEYHNNVISEQKKIMKNKTLTKQQKKLRLRDIKGKCVNCGSSKGTIFSQTEGTLKARCGNVEKPCNLNIEIYRGIYNNLTEVSLFIENELQELKTKIITAKLDLLFGYQDEATAIGKFESYRQELKIIESMKIEFEIKFNNIIRGKKKSEAIKALENDLYTEKETLKALSRRYDETKETSLLSDMVEIYVNDIKKINKSLRKIKYSYNAVECETDECKTDERFLLQEPFNYQDLQVIVSDQQPEVKINVN</sequence>
<proteinExistence type="predicted"/>